<comment type="pathway">
    <text evidence="5">Metabolic intermediate biosynthesis; acetyl-CoA biosynthesis; acetyl-CoA from acetate: step 1/2.</text>
</comment>
<dbReference type="GO" id="GO:0005524">
    <property type="term" value="F:ATP binding"/>
    <property type="evidence" value="ECO:0007669"/>
    <property type="project" value="UniProtKB-KW"/>
</dbReference>
<protein>
    <recommendedName>
        <fullName evidence="5">Probable acetate kinase</fullName>
        <ecNumber evidence="5">2.7.2.1</ecNumber>
    </recommendedName>
    <alternativeName>
        <fullName evidence="5">Acetokinase</fullName>
    </alternativeName>
</protein>
<dbReference type="GO" id="GO:0008776">
    <property type="term" value="F:acetate kinase activity"/>
    <property type="evidence" value="ECO:0007669"/>
    <property type="project" value="UniProtKB-UniRule"/>
</dbReference>
<comment type="caution">
    <text evidence="6">The sequence shown here is derived from an EMBL/GenBank/DDBJ whole genome shotgun (WGS) entry which is preliminary data.</text>
</comment>
<dbReference type="Gene3D" id="3.30.420.40">
    <property type="match status" value="2"/>
</dbReference>
<dbReference type="GO" id="GO:0000287">
    <property type="term" value="F:magnesium ion binding"/>
    <property type="evidence" value="ECO:0007669"/>
    <property type="project" value="UniProtKB-UniRule"/>
</dbReference>
<dbReference type="Pfam" id="PF00871">
    <property type="entry name" value="Acetate_kinase"/>
    <property type="match status" value="1"/>
</dbReference>
<dbReference type="AlphaFoldDB" id="J5QR34"/>
<dbReference type="GO" id="GO:0006085">
    <property type="term" value="P:acetyl-CoA biosynthetic process"/>
    <property type="evidence" value="ECO:0007669"/>
    <property type="project" value="UniProtKB-UniRule"/>
</dbReference>
<accession>J5QR34</accession>
<dbReference type="SUPFAM" id="SSF53067">
    <property type="entry name" value="Actin-like ATPase domain"/>
    <property type="match status" value="2"/>
</dbReference>
<dbReference type="KEGG" id="tasa:A1Q1_02300"/>
<keyword evidence="2 5" id="KW-0547">Nucleotide-binding</keyword>
<dbReference type="GeneID" id="25985814"/>
<dbReference type="PROSITE" id="PS01075">
    <property type="entry name" value="ACETATE_KINASE_1"/>
    <property type="match status" value="1"/>
</dbReference>
<evidence type="ECO:0000256" key="1">
    <source>
        <dbReference type="ARBA" id="ARBA00022679"/>
    </source>
</evidence>
<dbReference type="PRINTS" id="PR00471">
    <property type="entry name" value="ACETATEKNASE"/>
</dbReference>
<name>J5QR34_TRIAS</name>
<dbReference type="InterPro" id="IPR023865">
    <property type="entry name" value="Aliphatic_acid_kinase_CS"/>
</dbReference>
<feature type="binding site" evidence="5">
    <location>
        <begin position="221"/>
        <end position="225"/>
    </location>
    <ligand>
        <name>ATP</name>
        <dbReference type="ChEBI" id="CHEBI:30616"/>
    </ligand>
</feature>
<dbReference type="NCBIfam" id="TIGR00016">
    <property type="entry name" value="ackA"/>
    <property type="match status" value="1"/>
</dbReference>
<dbReference type="RefSeq" id="XP_014180720.1">
    <property type="nucleotide sequence ID" value="XM_014325245.1"/>
</dbReference>
<reference evidence="6 7" key="1">
    <citation type="journal article" date="2012" name="Eukaryot. Cell">
        <title>Draft genome sequence of CBS 2479, the standard type strain of Trichosporon asahii.</title>
        <authorList>
            <person name="Yang R.Y."/>
            <person name="Li H.T."/>
            <person name="Zhu H."/>
            <person name="Zhou G.P."/>
            <person name="Wang M."/>
            <person name="Wang L."/>
        </authorList>
    </citation>
    <scope>NUCLEOTIDE SEQUENCE [LARGE SCALE GENOMIC DNA]</scope>
    <source>
        <strain evidence="7">ATCC 90039 / CBS 2479 / JCM 2466 / KCTC 7840 / NCYC 2677 / UAMH 7654</strain>
    </source>
</reference>
<comment type="caution">
    <text evidence="5">Lacks conserved residue(s) required for the propagation of feature annotation.</text>
</comment>
<evidence type="ECO:0000256" key="3">
    <source>
        <dbReference type="ARBA" id="ARBA00022777"/>
    </source>
</evidence>
<keyword evidence="1 5" id="KW-0808">Transferase</keyword>
<dbReference type="HOGENOM" id="CLU_020352_1_0_1"/>
<comment type="cofactor">
    <cofactor evidence="5">
        <name>Mg(2+)</name>
        <dbReference type="ChEBI" id="CHEBI:18420"/>
    </cofactor>
</comment>
<feature type="binding site" evidence="5">
    <location>
        <position position="432"/>
    </location>
    <ligand>
        <name>Mg(2+)</name>
        <dbReference type="ChEBI" id="CHEBI:18420"/>
    </ligand>
</feature>
<feature type="binding site" evidence="5">
    <location>
        <position position="18"/>
    </location>
    <ligand>
        <name>ATP</name>
        <dbReference type="ChEBI" id="CHEBI:30616"/>
    </ligand>
</feature>
<dbReference type="Proteomes" id="UP000002748">
    <property type="component" value="Unassembled WGS sequence"/>
</dbReference>
<dbReference type="PIRSF" id="PIRSF000722">
    <property type="entry name" value="Acetate_prop_kin"/>
    <property type="match status" value="1"/>
</dbReference>
<keyword evidence="5" id="KW-0479">Metal-binding</keyword>
<dbReference type="OrthoDB" id="67445at2759"/>
<evidence type="ECO:0000313" key="7">
    <source>
        <dbReference type="Proteomes" id="UP000002748"/>
    </source>
</evidence>
<feature type="site" description="Transition state stabilizer" evidence="5">
    <location>
        <position position="254"/>
    </location>
</feature>
<dbReference type="PROSITE" id="PS01076">
    <property type="entry name" value="ACETATE_KINASE_2"/>
    <property type="match status" value="1"/>
</dbReference>
<feature type="site" description="Transition state stabilizer" evidence="5">
    <location>
        <position position="196"/>
    </location>
</feature>
<evidence type="ECO:0000313" key="6">
    <source>
        <dbReference type="EMBL" id="EJT48663.1"/>
    </source>
</evidence>
<dbReference type="EMBL" id="ALBS01000195">
    <property type="protein sequence ID" value="EJT48663.1"/>
    <property type="molecule type" value="Genomic_DNA"/>
</dbReference>
<feature type="binding site" evidence="5">
    <location>
        <position position="104"/>
    </location>
    <ligand>
        <name>substrate</name>
    </ligand>
</feature>
<feature type="binding site" evidence="5">
    <location>
        <begin position="375"/>
        <end position="379"/>
    </location>
    <ligand>
        <name>ATP</name>
        <dbReference type="ChEBI" id="CHEBI:30616"/>
    </ligand>
</feature>
<comment type="similarity">
    <text evidence="5">Belongs to the acetokinase family.</text>
</comment>
<organism evidence="6 7">
    <name type="scientific">Trichosporon asahii var. asahii (strain ATCC 90039 / CBS 2479 / JCM 2466 / KCTC 7840 / NBRC 103889/ NCYC 2677 / UAMH 7654)</name>
    <name type="common">Yeast</name>
    <dbReference type="NCBI Taxonomy" id="1186058"/>
    <lineage>
        <taxon>Eukaryota</taxon>
        <taxon>Fungi</taxon>
        <taxon>Dikarya</taxon>
        <taxon>Basidiomycota</taxon>
        <taxon>Agaricomycotina</taxon>
        <taxon>Tremellomycetes</taxon>
        <taxon>Trichosporonales</taxon>
        <taxon>Trichosporonaceae</taxon>
        <taxon>Trichosporon</taxon>
    </lineage>
</organism>
<proteinExistence type="inferred from homology"/>
<dbReference type="InterPro" id="IPR004372">
    <property type="entry name" value="Ac/propionate_kinase"/>
</dbReference>
<keyword evidence="4 5" id="KW-0067">ATP-binding</keyword>
<sequence>MGDDTYLIALNCGSSSIKGRLYVVPHSKKEKFEQQATLSVSNIGAPGEPIHFTLKWSDNKGKDMDIHTDDGGSVEHKDLFPRILDHLSGSGGVKKDQIRYVTHRIVHGGENKKPLVVTKEHPEALKDMDKLGEFAPLHNYHAILGVRACLDVLPESKNLLCFDTLFHQTLPPAVYKYSLPPTKVKTVIPLRKYGFHGLSYASITHTLSKELGRPANLVVCHLGSGCSAACIHEGKSIDTSMGLTPLEGLVGGTRTGSIDPTAIFHHTPDYAEMVPELHVNKAEYIMNKKSGLLGLSGTTNFGHICERKAANVGDVLGKNEKSDGFKVTKEDKENAAVTYDVFLDRLMAYLSQYVMKLAYETGGVEKIDGIVFAGGIGEHSAELRRDAIGRLGVLGVKIDEKKNEAGVPEGKTQVLVSTGDSKVKVYIVLTDEEGWTAHMAREVFDI</sequence>
<dbReference type="HAMAP" id="MF_00020">
    <property type="entry name" value="Acetate_kinase"/>
    <property type="match status" value="1"/>
</dbReference>
<comment type="catalytic activity">
    <reaction evidence="5">
        <text>acetate + ATP = acetyl phosphate + ADP</text>
        <dbReference type="Rhea" id="RHEA:11352"/>
        <dbReference type="ChEBI" id="CHEBI:22191"/>
        <dbReference type="ChEBI" id="CHEBI:30089"/>
        <dbReference type="ChEBI" id="CHEBI:30616"/>
        <dbReference type="ChEBI" id="CHEBI:456216"/>
        <dbReference type="EC" id="2.7.2.1"/>
    </reaction>
</comment>
<keyword evidence="3 5" id="KW-0418">Kinase</keyword>
<dbReference type="UniPathway" id="UPA00340">
    <property type="reaction ID" value="UER00458"/>
</dbReference>
<feature type="active site" description="Proton donor/acceptor" evidence="5">
    <location>
        <position position="163"/>
    </location>
</feature>
<dbReference type="PANTHER" id="PTHR21060:SF15">
    <property type="entry name" value="ACETATE KINASE-RELATED"/>
    <property type="match status" value="1"/>
</dbReference>
<evidence type="ECO:0000256" key="5">
    <source>
        <dbReference type="HAMAP-Rule" id="MF_03131"/>
    </source>
</evidence>
<dbReference type="EC" id="2.7.2.1" evidence="5"/>
<gene>
    <name evidence="6" type="ORF">A1Q1_02300</name>
</gene>
<evidence type="ECO:0000256" key="2">
    <source>
        <dbReference type="ARBA" id="ARBA00022741"/>
    </source>
</evidence>
<dbReference type="PANTHER" id="PTHR21060">
    <property type="entry name" value="ACETATE KINASE"/>
    <property type="match status" value="1"/>
</dbReference>
<feature type="binding site" evidence="5">
    <location>
        <position position="11"/>
    </location>
    <ligand>
        <name>Mg(2+)</name>
        <dbReference type="ChEBI" id="CHEBI:18420"/>
    </ligand>
</feature>
<evidence type="ECO:0000256" key="4">
    <source>
        <dbReference type="ARBA" id="ARBA00022840"/>
    </source>
</evidence>
<dbReference type="GO" id="GO:0006083">
    <property type="term" value="P:acetate metabolic process"/>
    <property type="evidence" value="ECO:0007669"/>
    <property type="project" value="TreeGrafter"/>
</dbReference>
<dbReference type="InterPro" id="IPR043129">
    <property type="entry name" value="ATPase_NBD"/>
</dbReference>
<dbReference type="InterPro" id="IPR000890">
    <property type="entry name" value="Aliphatic_acid_kin_short-chain"/>
</dbReference>
<dbReference type="VEuPathDB" id="FungiDB:A1Q1_02300"/>
<keyword evidence="5" id="KW-0460">Magnesium</keyword>